<name>A0ABV2A8Y8_9GAMM</name>
<keyword evidence="5" id="KW-1185">Reference proteome</keyword>
<dbReference type="PROSITE" id="PS51384">
    <property type="entry name" value="FAD_FR"/>
    <property type="match status" value="1"/>
</dbReference>
<dbReference type="SUPFAM" id="SSF63380">
    <property type="entry name" value="Riboflavin synthase domain-like"/>
    <property type="match status" value="1"/>
</dbReference>
<feature type="domain" description="2Fe-2S ferredoxin-type" evidence="2">
    <location>
        <begin position="3"/>
        <end position="92"/>
    </location>
</feature>
<dbReference type="PANTHER" id="PTHR47354">
    <property type="entry name" value="NADH OXIDOREDUCTASE HCR"/>
    <property type="match status" value="1"/>
</dbReference>
<gene>
    <name evidence="4" type="ORF">ABSH63_04215</name>
</gene>
<dbReference type="Pfam" id="PF00175">
    <property type="entry name" value="NAD_binding_1"/>
    <property type="match status" value="1"/>
</dbReference>
<dbReference type="PANTHER" id="PTHR47354:SF5">
    <property type="entry name" value="PROTEIN RFBI"/>
    <property type="match status" value="1"/>
</dbReference>
<dbReference type="RefSeq" id="WP_352887715.1">
    <property type="nucleotide sequence ID" value="NZ_JBEPIJ010000003.1"/>
</dbReference>
<reference evidence="4 5" key="1">
    <citation type="submission" date="2024-06" db="EMBL/GenBank/DDBJ databases">
        <authorList>
            <person name="Li Z."/>
            <person name="Jiang Y."/>
        </authorList>
    </citation>
    <scope>NUCLEOTIDE SEQUENCE [LARGE SCALE GENOMIC DNA]</scope>
    <source>
        <strain evidence="4 5">HSW-8</strain>
    </source>
</reference>
<dbReference type="SUPFAM" id="SSF52343">
    <property type="entry name" value="Ferredoxin reductase-like, C-terminal NADP-linked domain"/>
    <property type="match status" value="1"/>
</dbReference>
<feature type="domain" description="FAD-binding FR-type" evidence="3">
    <location>
        <begin position="99"/>
        <end position="206"/>
    </location>
</feature>
<dbReference type="InterPro" id="IPR006058">
    <property type="entry name" value="2Fe2S_fd_BS"/>
</dbReference>
<dbReference type="PRINTS" id="PR00410">
    <property type="entry name" value="PHEHYDRXLASE"/>
</dbReference>
<dbReference type="InterPro" id="IPR017938">
    <property type="entry name" value="Riboflavin_synthase-like_b-brl"/>
</dbReference>
<dbReference type="InterPro" id="IPR001709">
    <property type="entry name" value="Flavoprot_Pyr_Nucl_cyt_Rdtase"/>
</dbReference>
<dbReference type="EMBL" id="JBEPIJ010000003">
    <property type="protein sequence ID" value="MES0873220.1"/>
    <property type="molecule type" value="Genomic_DNA"/>
</dbReference>
<evidence type="ECO:0000313" key="4">
    <source>
        <dbReference type="EMBL" id="MES0873220.1"/>
    </source>
</evidence>
<dbReference type="InterPro" id="IPR001433">
    <property type="entry name" value="OxRdtase_FAD/NAD-bd"/>
</dbReference>
<dbReference type="CDD" id="cd06189">
    <property type="entry name" value="flavin_oxioreductase"/>
    <property type="match status" value="1"/>
</dbReference>
<dbReference type="PROSITE" id="PS00197">
    <property type="entry name" value="2FE2S_FER_1"/>
    <property type="match status" value="1"/>
</dbReference>
<dbReference type="InterPro" id="IPR050415">
    <property type="entry name" value="MRET"/>
</dbReference>
<dbReference type="Proteomes" id="UP001465331">
    <property type="component" value="Unassembled WGS sequence"/>
</dbReference>
<dbReference type="Pfam" id="PF00111">
    <property type="entry name" value="Fer2"/>
    <property type="match status" value="1"/>
</dbReference>
<dbReference type="Gene3D" id="2.40.30.10">
    <property type="entry name" value="Translation factors"/>
    <property type="match status" value="1"/>
</dbReference>
<sequence>MTHRVRLAGRETVFEVSPDETVLQAGLRHHLALPFGCQSGGCASCRVRKLEGLVEYPFPPPGLSAAEVEAGYILMCLARPRSDLLLDLHQPPQLDALRPRQLPCRVQSRTWLAHDVLGLSLKLPRGSASAGAFTWMPGQYIDLLLDDGRRRSFSLANAPQVDATNPTLELHIRVAPGGRFAQWAAHEMPERAILRFEGPLGAFYLRDDAARPTVMVAGGTGIAPIHAMLEALTRDACERRVYLYWGVRAQRDLYLHERLTQWSRRHAWLRYVPVLSEPEPGWDGATGLVHEAVLRAHPVLRGFAAYLSGPPAMVRAGKQAFAAAGLDADHLFYDSFDYAHETWPGMA</sequence>
<dbReference type="InterPro" id="IPR001041">
    <property type="entry name" value="2Fe-2S_ferredoxin-type"/>
</dbReference>
<evidence type="ECO:0000259" key="2">
    <source>
        <dbReference type="PROSITE" id="PS51085"/>
    </source>
</evidence>
<comment type="caution">
    <text evidence="4">The sequence shown here is derived from an EMBL/GenBank/DDBJ whole genome shotgun (WGS) entry which is preliminary data.</text>
</comment>
<evidence type="ECO:0000256" key="1">
    <source>
        <dbReference type="ARBA" id="ARBA00034078"/>
    </source>
</evidence>
<dbReference type="InterPro" id="IPR039261">
    <property type="entry name" value="FNR_nucleotide-bd"/>
</dbReference>
<dbReference type="InterPro" id="IPR017927">
    <property type="entry name" value="FAD-bd_FR_type"/>
</dbReference>
<dbReference type="PROSITE" id="PS51085">
    <property type="entry name" value="2FE2S_FER_2"/>
    <property type="match status" value="1"/>
</dbReference>
<protein>
    <submittedName>
        <fullName evidence="4">2Fe-2S iron-sulfur cluster-binding protein</fullName>
    </submittedName>
</protein>
<dbReference type="PRINTS" id="PR00371">
    <property type="entry name" value="FPNCR"/>
</dbReference>
<dbReference type="InterPro" id="IPR008333">
    <property type="entry name" value="Cbr1-like_FAD-bd_dom"/>
</dbReference>
<proteinExistence type="predicted"/>
<dbReference type="InterPro" id="IPR036010">
    <property type="entry name" value="2Fe-2S_ferredoxin-like_sf"/>
</dbReference>
<evidence type="ECO:0000259" key="3">
    <source>
        <dbReference type="PROSITE" id="PS51384"/>
    </source>
</evidence>
<dbReference type="SUPFAM" id="SSF54292">
    <property type="entry name" value="2Fe-2S ferredoxin-like"/>
    <property type="match status" value="1"/>
</dbReference>
<dbReference type="Gene3D" id="3.40.50.80">
    <property type="entry name" value="Nucleotide-binding domain of ferredoxin-NADP reductase (FNR) module"/>
    <property type="match status" value="1"/>
</dbReference>
<dbReference type="Pfam" id="PF00970">
    <property type="entry name" value="FAD_binding_6"/>
    <property type="match status" value="1"/>
</dbReference>
<dbReference type="CDD" id="cd00207">
    <property type="entry name" value="fer2"/>
    <property type="match status" value="1"/>
</dbReference>
<dbReference type="Gene3D" id="3.10.20.30">
    <property type="match status" value="1"/>
</dbReference>
<dbReference type="InterPro" id="IPR012675">
    <property type="entry name" value="Beta-grasp_dom_sf"/>
</dbReference>
<comment type="cofactor">
    <cofactor evidence="1">
        <name>[2Fe-2S] cluster</name>
        <dbReference type="ChEBI" id="CHEBI:190135"/>
    </cofactor>
</comment>
<organism evidence="4 5">
    <name type="scientific">Sinimarinibacterium thermocellulolyticum</name>
    <dbReference type="NCBI Taxonomy" id="3170016"/>
    <lineage>
        <taxon>Bacteria</taxon>
        <taxon>Pseudomonadati</taxon>
        <taxon>Pseudomonadota</taxon>
        <taxon>Gammaproteobacteria</taxon>
        <taxon>Nevskiales</taxon>
        <taxon>Nevskiaceae</taxon>
        <taxon>Sinimarinibacterium</taxon>
    </lineage>
</organism>
<accession>A0ABV2A8Y8</accession>
<evidence type="ECO:0000313" key="5">
    <source>
        <dbReference type="Proteomes" id="UP001465331"/>
    </source>
</evidence>